<evidence type="ECO:0000256" key="1">
    <source>
        <dbReference type="ARBA" id="ARBA00006773"/>
    </source>
</evidence>
<proteinExistence type="inferred from homology"/>
<keyword evidence="3 6" id="KW-0378">Hydrolase</keyword>
<dbReference type="EMBL" id="OU015584">
    <property type="protein sequence ID" value="CAG5082923.1"/>
    <property type="molecule type" value="Genomic_DNA"/>
</dbReference>
<comment type="cofactor">
    <cofactor evidence="6">
        <name>Mn(2+)</name>
        <dbReference type="ChEBI" id="CHEBI:29035"/>
    </cofactor>
</comment>
<comment type="similarity">
    <text evidence="1 6">Belongs to the metallo-dependent hydrolases superfamily. Adenine deaminase family.</text>
</comment>
<comment type="catalytic activity">
    <reaction evidence="5 6">
        <text>adenine + H2O + H(+) = hypoxanthine + NH4(+)</text>
        <dbReference type="Rhea" id="RHEA:23688"/>
        <dbReference type="ChEBI" id="CHEBI:15377"/>
        <dbReference type="ChEBI" id="CHEBI:15378"/>
        <dbReference type="ChEBI" id="CHEBI:16708"/>
        <dbReference type="ChEBI" id="CHEBI:17368"/>
        <dbReference type="ChEBI" id="CHEBI:28938"/>
        <dbReference type="EC" id="3.5.4.2"/>
    </reaction>
</comment>
<dbReference type="Pfam" id="PF01979">
    <property type="entry name" value="Amidohydro_1"/>
    <property type="match status" value="1"/>
</dbReference>
<dbReference type="PANTHER" id="PTHR11113">
    <property type="entry name" value="N-ACETYLGLUCOSAMINE-6-PHOSPHATE DEACETYLASE"/>
    <property type="match status" value="1"/>
</dbReference>
<dbReference type="InterPro" id="IPR006680">
    <property type="entry name" value="Amidohydro-rel"/>
</dbReference>
<dbReference type="Pfam" id="PF13382">
    <property type="entry name" value="Adenine_deam_C"/>
    <property type="match status" value="1"/>
</dbReference>
<dbReference type="PANTHER" id="PTHR11113:SF2">
    <property type="entry name" value="ADENINE DEAMINASE"/>
    <property type="match status" value="1"/>
</dbReference>
<dbReference type="HAMAP" id="MF_01518">
    <property type="entry name" value="Adenine_deamin"/>
    <property type="match status" value="1"/>
</dbReference>
<dbReference type="SUPFAM" id="SSF51338">
    <property type="entry name" value="Composite domain of metallo-dependent hydrolases"/>
    <property type="match status" value="1"/>
</dbReference>
<evidence type="ECO:0000313" key="10">
    <source>
        <dbReference type="Proteomes" id="UP000683507"/>
    </source>
</evidence>
<evidence type="ECO:0000256" key="2">
    <source>
        <dbReference type="ARBA" id="ARBA00012782"/>
    </source>
</evidence>
<dbReference type="InterPro" id="IPR032466">
    <property type="entry name" value="Metal_Hydrolase"/>
</dbReference>
<dbReference type="Gene3D" id="3.20.20.140">
    <property type="entry name" value="Metal-dependent hydrolases"/>
    <property type="match status" value="1"/>
</dbReference>
<organism evidence="9 10">
    <name type="scientific">Parvicella tangerina</name>
    <dbReference type="NCBI Taxonomy" id="2829795"/>
    <lineage>
        <taxon>Bacteria</taxon>
        <taxon>Pseudomonadati</taxon>
        <taxon>Bacteroidota</taxon>
        <taxon>Flavobacteriia</taxon>
        <taxon>Flavobacteriales</taxon>
        <taxon>Parvicellaceae</taxon>
        <taxon>Parvicella</taxon>
    </lineage>
</organism>
<dbReference type="AlphaFoldDB" id="A0A916NHF7"/>
<sequence>MNMIEGKIVDVIKKEIFEGSIHFSEGIITRIDRHSVSTDHYIIPGFVDAHVHVESSMLTPNEFARLAVCHGTVGTISDPHEIGNVLGKKGVEFMIENGLKTSFKFHFGAPSCVPATVFETAGATITVDDIEELFKLPRVNYLAEVMNYPGVINRDPEVMAKIDLAHRLGKVVDGHAPGVMGEAAIKYIEAGITTDHECFTKEEALHKLRHGMKIIIREGSAAKNFEALYELIDEYPDLIMLCSDDKHPNDLMRGHINHLAARAIAKGCDLFNVLRATSKTPIEHYDMDIGLLRLGDPADFCIVRELKTFEVLQTFIDGNLVAEYGQSFIKKHQTETLNNFNCSPIKPEQLKIASHNSAEVNVIAVEDGQLVTEKTTAELQSVNEELQANVDKDILKIVVVNRYFDAPPALGFVKNFGLKEGAIASCVAHDSHNIIAVGTNDNDLTNAINLIIHERGGISLAHGAEKHVVGLPIAGIMTDQDGYEIGREYEILDQRAKELGATLSAPYMTLSFCALLVIPKIKLSDKGLFDGEKFEFVKLIN</sequence>
<dbReference type="InterPro" id="IPR026912">
    <property type="entry name" value="Adenine_deam_C"/>
</dbReference>
<gene>
    <name evidence="9" type="primary">adeC</name>
    <name evidence="6" type="synonym">ade</name>
    <name evidence="9" type="ORF">CRYO30217_02044</name>
</gene>
<evidence type="ECO:0000259" key="7">
    <source>
        <dbReference type="Pfam" id="PF01979"/>
    </source>
</evidence>
<dbReference type="KEGG" id="ptan:CRYO30217_02044"/>
<evidence type="ECO:0000256" key="4">
    <source>
        <dbReference type="ARBA" id="ARBA00023211"/>
    </source>
</evidence>
<evidence type="ECO:0000256" key="3">
    <source>
        <dbReference type="ARBA" id="ARBA00022801"/>
    </source>
</evidence>
<keyword evidence="4 6" id="KW-0464">Manganese</keyword>
<protein>
    <recommendedName>
        <fullName evidence="2 6">Adenine deaminase</fullName>
        <shortName evidence="6">Adenase</shortName>
        <shortName evidence="6">Adenine aminase</shortName>
        <ecNumber evidence="2 6">3.5.4.2</ecNumber>
    </recommendedName>
</protein>
<dbReference type="CDD" id="cd01295">
    <property type="entry name" value="AdeC"/>
    <property type="match status" value="1"/>
</dbReference>
<dbReference type="GO" id="GO:0006146">
    <property type="term" value="P:adenine catabolic process"/>
    <property type="evidence" value="ECO:0007669"/>
    <property type="project" value="InterPro"/>
</dbReference>
<dbReference type="GO" id="GO:0000034">
    <property type="term" value="F:adenine deaminase activity"/>
    <property type="evidence" value="ECO:0007669"/>
    <property type="project" value="UniProtKB-UniRule"/>
</dbReference>
<evidence type="ECO:0000256" key="5">
    <source>
        <dbReference type="ARBA" id="ARBA00047720"/>
    </source>
</evidence>
<dbReference type="SUPFAM" id="SSF51556">
    <property type="entry name" value="Metallo-dependent hydrolases"/>
    <property type="match status" value="1"/>
</dbReference>
<keyword evidence="10" id="KW-1185">Reference proteome</keyword>
<accession>A0A916NHF7</accession>
<dbReference type="RefSeq" id="WP_258542251.1">
    <property type="nucleotide sequence ID" value="NZ_OU015584.1"/>
</dbReference>
<evidence type="ECO:0000256" key="6">
    <source>
        <dbReference type="HAMAP-Rule" id="MF_01518"/>
    </source>
</evidence>
<evidence type="ECO:0000313" key="9">
    <source>
        <dbReference type="EMBL" id="CAG5082923.1"/>
    </source>
</evidence>
<feature type="domain" description="Adenine deaminase C-terminal" evidence="8">
    <location>
        <begin position="369"/>
        <end position="535"/>
    </location>
</feature>
<dbReference type="Gene3D" id="2.30.40.10">
    <property type="entry name" value="Urease, subunit C, domain 1"/>
    <property type="match status" value="1"/>
</dbReference>
<dbReference type="NCBIfam" id="TIGR01178">
    <property type="entry name" value="ade"/>
    <property type="match status" value="1"/>
</dbReference>
<name>A0A916NHF7_9FLAO</name>
<feature type="domain" description="Amidohydrolase-related" evidence="7">
    <location>
        <begin position="41"/>
        <end position="321"/>
    </location>
</feature>
<dbReference type="Proteomes" id="UP000683507">
    <property type="component" value="Chromosome"/>
</dbReference>
<dbReference type="InterPro" id="IPR011059">
    <property type="entry name" value="Metal-dep_hydrolase_composite"/>
</dbReference>
<evidence type="ECO:0000259" key="8">
    <source>
        <dbReference type="Pfam" id="PF13382"/>
    </source>
</evidence>
<dbReference type="EC" id="3.5.4.2" evidence="2 6"/>
<dbReference type="InterPro" id="IPR006679">
    <property type="entry name" value="Adenine_deam"/>
</dbReference>
<reference evidence="9" key="1">
    <citation type="submission" date="2021-04" db="EMBL/GenBank/DDBJ databases">
        <authorList>
            <person name="Rodrigo-Torres L."/>
            <person name="Arahal R. D."/>
            <person name="Lucena T."/>
        </authorList>
    </citation>
    <scope>NUCLEOTIDE SEQUENCE</scope>
    <source>
        <strain evidence="9">AS29M-1</strain>
    </source>
</reference>